<gene>
    <name evidence="1" type="ORF">COT81_05545</name>
</gene>
<comment type="caution">
    <text evidence="1">The sequence shown here is derived from an EMBL/GenBank/DDBJ whole genome shotgun (WGS) entry which is preliminary data.</text>
</comment>
<sequence>MLEQLFGSKARVKILRFLLADPDGQYYLRELARKLRIQLNSVRREVNNLEKMDLIKIATPETEKAGGQGKKSRAKVKKSQKKFYAININSILYPELRAMFMKAELLIENDLVSKIMKLGSVRLLILTGIFMGFDDYPTDVLIVGNVNRSKLAKIMKRYEKELNHPINYTVFSKQEYKYRREITDRFLFDILESNKIVAHDSIH</sequence>
<dbReference type="EMBL" id="PEZZ01000046">
    <property type="protein sequence ID" value="PIS04630.1"/>
    <property type="molecule type" value="Genomic_DNA"/>
</dbReference>
<dbReference type="Gene3D" id="1.10.10.10">
    <property type="entry name" value="Winged helix-like DNA-binding domain superfamily/Winged helix DNA-binding domain"/>
    <property type="match status" value="1"/>
</dbReference>
<dbReference type="AlphaFoldDB" id="A0A2H0W1X7"/>
<dbReference type="SUPFAM" id="SSF46785">
    <property type="entry name" value="Winged helix' DNA-binding domain"/>
    <property type="match status" value="1"/>
</dbReference>
<protein>
    <recommendedName>
        <fullName evidence="3">HTH arsR-type domain-containing protein</fullName>
    </recommendedName>
</protein>
<accession>A0A2H0W1X7</accession>
<dbReference type="Proteomes" id="UP000230935">
    <property type="component" value="Unassembled WGS sequence"/>
</dbReference>
<dbReference type="InterPro" id="IPR036388">
    <property type="entry name" value="WH-like_DNA-bd_sf"/>
</dbReference>
<dbReference type="InterPro" id="IPR036390">
    <property type="entry name" value="WH_DNA-bd_sf"/>
</dbReference>
<evidence type="ECO:0008006" key="3">
    <source>
        <dbReference type="Google" id="ProtNLM"/>
    </source>
</evidence>
<organism evidence="1 2">
    <name type="scientific">Candidatus Buchananbacteria bacterium CG10_big_fil_rev_8_21_14_0_10_42_9</name>
    <dbReference type="NCBI Taxonomy" id="1974526"/>
    <lineage>
        <taxon>Bacteria</taxon>
        <taxon>Candidatus Buchananiibacteriota</taxon>
    </lineage>
</organism>
<evidence type="ECO:0000313" key="1">
    <source>
        <dbReference type="EMBL" id="PIS04630.1"/>
    </source>
</evidence>
<evidence type="ECO:0000313" key="2">
    <source>
        <dbReference type="Proteomes" id="UP000230935"/>
    </source>
</evidence>
<name>A0A2H0W1X7_9BACT</name>
<proteinExistence type="predicted"/>
<reference evidence="2" key="1">
    <citation type="submission" date="2017-09" db="EMBL/GenBank/DDBJ databases">
        <title>Depth-based differentiation of microbial function through sediment-hosted aquifers and enrichment of novel symbionts in the deep terrestrial subsurface.</title>
        <authorList>
            <person name="Probst A.J."/>
            <person name="Ladd B."/>
            <person name="Jarett J.K."/>
            <person name="Geller-Mcgrath D.E."/>
            <person name="Sieber C.M.K."/>
            <person name="Emerson J.B."/>
            <person name="Anantharaman K."/>
            <person name="Thomas B.C."/>
            <person name="Malmstrom R."/>
            <person name="Stieglmeier M."/>
            <person name="Klingl A."/>
            <person name="Woyke T."/>
            <person name="Ryan C.M."/>
            <person name="Banfield J.F."/>
        </authorList>
    </citation>
    <scope>NUCLEOTIDE SEQUENCE [LARGE SCALE GENOMIC DNA]</scope>
</reference>